<keyword evidence="23" id="KW-1185">Reference proteome</keyword>
<dbReference type="InterPro" id="IPR013655">
    <property type="entry name" value="PAS_fold_3"/>
</dbReference>
<feature type="domain" description="PAC" evidence="21">
    <location>
        <begin position="196"/>
        <end position="255"/>
    </location>
</feature>
<evidence type="ECO:0000259" key="18">
    <source>
        <dbReference type="PROSITE" id="PS50109"/>
    </source>
</evidence>
<dbReference type="InterPro" id="IPR005467">
    <property type="entry name" value="His_kinase_dom"/>
</dbReference>
<evidence type="ECO:0000259" key="19">
    <source>
        <dbReference type="PROSITE" id="PS50110"/>
    </source>
</evidence>
<dbReference type="InterPro" id="IPR000700">
    <property type="entry name" value="PAS-assoc_C"/>
</dbReference>
<dbReference type="PROSITE" id="PS50110">
    <property type="entry name" value="RESPONSE_REGULATORY"/>
    <property type="match status" value="1"/>
</dbReference>
<dbReference type="InterPro" id="IPR013656">
    <property type="entry name" value="PAS_4"/>
</dbReference>
<evidence type="ECO:0000256" key="3">
    <source>
        <dbReference type="ARBA" id="ARBA00006402"/>
    </source>
</evidence>
<keyword evidence="9" id="KW-0547">Nucleotide-binding</keyword>
<dbReference type="Proteomes" id="UP000294813">
    <property type="component" value="Unassembled WGS sequence"/>
</dbReference>
<dbReference type="SMART" id="SM00388">
    <property type="entry name" value="HisKA"/>
    <property type="match status" value="1"/>
</dbReference>
<dbReference type="Pfam" id="PF08448">
    <property type="entry name" value="PAS_4"/>
    <property type="match status" value="1"/>
</dbReference>
<feature type="domain" description="PAC" evidence="21">
    <location>
        <begin position="368"/>
        <end position="420"/>
    </location>
</feature>
<dbReference type="Gene3D" id="3.40.50.2300">
    <property type="match status" value="1"/>
</dbReference>
<reference evidence="22 23" key="1">
    <citation type="submission" date="2019-03" db="EMBL/GenBank/DDBJ databases">
        <title>Genomic Encyclopedia of Type Strains, Phase IV (KMG-IV): sequencing the most valuable type-strain genomes for metagenomic binning, comparative biology and taxonomic classification.</title>
        <authorList>
            <person name="Goeker M."/>
        </authorList>
    </citation>
    <scope>NUCLEOTIDE SEQUENCE [LARGE SCALE GENOMIC DNA]</scope>
    <source>
        <strain evidence="22 23">DSM 11170</strain>
    </source>
</reference>
<dbReference type="Gene3D" id="1.10.287.130">
    <property type="match status" value="1"/>
</dbReference>
<dbReference type="Pfam" id="PF00072">
    <property type="entry name" value="Response_reg"/>
    <property type="match status" value="1"/>
</dbReference>
<evidence type="ECO:0000256" key="4">
    <source>
        <dbReference type="ARBA" id="ARBA00012438"/>
    </source>
</evidence>
<dbReference type="InterPro" id="IPR011006">
    <property type="entry name" value="CheY-like_superfamily"/>
</dbReference>
<dbReference type="InterPro" id="IPR036890">
    <property type="entry name" value="HATPase_C_sf"/>
</dbReference>
<organism evidence="22 23">
    <name type="scientific">Heliophilum fasciatum</name>
    <dbReference type="NCBI Taxonomy" id="35700"/>
    <lineage>
        <taxon>Bacteria</taxon>
        <taxon>Bacillati</taxon>
        <taxon>Bacillota</taxon>
        <taxon>Clostridia</taxon>
        <taxon>Eubacteriales</taxon>
        <taxon>Heliobacteriaceae</taxon>
        <taxon>Heliophilum</taxon>
    </lineage>
</organism>
<evidence type="ECO:0000259" key="20">
    <source>
        <dbReference type="PROSITE" id="PS50112"/>
    </source>
</evidence>
<dbReference type="SMART" id="SM00448">
    <property type="entry name" value="REC"/>
    <property type="match status" value="1"/>
</dbReference>
<dbReference type="InterPro" id="IPR001610">
    <property type="entry name" value="PAC"/>
</dbReference>
<dbReference type="Pfam" id="PF13426">
    <property type="entry name" value="PAS_9"/>
    <property type="match status" value="1"/>
</dbReference>
<dbReference type="InterPro" id="IPR036097">
    <property type="entry name" value="HisK_dim/P_sf"/>
</dbReference>
<dbReference type="GO" id="GO:0005524">
    <property type="term" value="F:ATP binding"/>
    <property type="evidence" value="ECO:0007669"/>
    <property type="project" value="UniProtKB-KW"/>
</dbReference>
<keyword evidence="14" id="KW-0472">Membrane</keyword>
<comment type="function">
    <text evidence="15">May play the central regulatory role in sporulation. It may be an element of the effector pathway responsible for the activation of sporulation genes in response to nutritional stress. Spo0A may act in concert with spo0H (a sigma factor) to control the expression of some genes that are critical to the sporulation process.</text>
</comment>
<dbReference type="Pfam" id="PF08447">
    <property type="entry name" value="PAS_3"/>
    <property type="match status" value="1"/>
</dbReference>
<dbReference type="SUPFAM" id="SSF55785">
    <property type="entry name" value="PYP-like sensor domain (PAS domain)"/>
    <property type="match status" value="3"/>
</dbReference>
<evidence type="ECO:0000256" key="10">
    <source>
        <dbReference type="ARBA" id="ARBA00022777"/>
    </source>
</evidence>
<evidence type="ECO:0000256" key="9">
    <source>
        <dbReference type="ARBA" id="ARBA00022741"/>
    </source>
</evidence>
<dbReference type="InterPro" id="IPR003594">
    <property type="entry name" value="HATPase_dom"/>
</dbReference>
<dbReference type="GO" id="GO:0000155">
    <property type="term" value="F:phosphorelay sensor kinase activity"/>
    <property type="evidence" value="ECO:0007669"/>
    <property type="project" value="InterPro"/>
</dbReference>
<evidence type="ECO:0000256" key="11">
    <source>
        <dbReference type="ARBA" id="ARBA00022840"/>
    </source>
</evidence>
<dbReference type="PANTHER" id="PTHR43047:SF64">
    <property type="entry name" value="HISTIDINE KINASE CONTAINING CHEY-HOMOLOGOUS RECEIVER DOMAIN AND PAS DOMAIN-RELATED"/>
    <property type="match status" value="1"/>
</dbReference>
<dbReference type="PRINTS" id="PR00344">
    <property type="entry name" value="BCTRLSENSOR"/>
</dbReference>
<dbReference type="CDD" id="cd16922">
    <property type="entry name" value="HATPase_EvgS-ArcB-TorS-like"/>
    <property type="match status" value="1"/>
</dbReference>
<evidence type="ECO:0000256" key="12">
    <source>
        <dbReference type="ARBA" id="ARBA00022989"/>
    </source>
</evidence>
<dbReference type="Pfam" id="PF00512">
    <property type="entry name" value="HisKA"/>
    <property type="match status" value="1"/>
</dbReference>
<dbReference type="FunFam" id="3.30.565.10:FF:000010">
    <property type="entry name" value="Sensor histidine kinase RcsC"/>
    <property type="match status" value="1"/>
</dbReference>
<dbReference type="PROSITE" id="PS50113">
    <property type="entry name" value="PAC"/>
    <property type="match status" value="2"/>
</dbReference>
<dbReference type="PANTHER" id="PTHR43047">
    <property type="entry name" value="TWO-COMPONENT HISTIDINE PROTEIN KINASE"/>
    <property type="match status" value="1"/>
</dbReference>
<proteinExistence type="inferred from homology"/>
<feature type="domain" description="PAS" evidence="20">
    <location>
        <begin position="27"/>
        <end position="69"/>
    </location>
</feature>
<dbReference type="SUPFAM" id="SSF47384">
    <property type="entry name" value="Homodimeric domain of signal transducing histidine kinase"/>
    <property type="match status" value="1"/>
</dbReference>
<dbReference type="RefSeq" id="WP_165876270.1">
    <property type="nucleotide sequence ID" value="NZ_JAOQNU010000003.1"/>
</dbReference>
<dbReference type="Gene3D" id="3.30.450.20">
    <property type="entry name" value="PAS domain"/>
    <property type="match status" value="3"/>
</dbReference>
<comment type="caution">
    <text evidence="22">The sequence shown here is derived from an EMBL/GenBank/DDBJ whole genome shotgun (WGS) entry which is preliminary data.</text>
</comment>
<evidence type="ECO:0000256" key="8">
    <source>
        <dbReference type="ARBA" id="ARBA00022692"/>
    </source>
</evidence>
<keyword evidence="11" id="KW-0067">ATP-binding</keyword>
<dbReference type="SUPFAM" id="SSF52172">
    <property type="entry name" value="CheY-like"/>
    <property type="match status" value="1"/>
</dbReference>
<dbReference type="InterPro" id="IPR035965">
    <property type="entry name" value="PAS-like_dom_sf"/>
</dbReference>
<keyword evidence="6 17" id="KW-0597">Phosphoprotein</keyword>
<evidence type="ECO:0000313" key="23">
    <source>
        <dbReference type="Proteomes" id="UP000294813"/>
    </source>
</evidence>
<keyword evidence="8" id="KW-0812">Transmembrane</keyword>
<comment type="subcellular location">
    <subcellularLocation>
        <location evidence="2">Membrane</location>
    </subcellularLocation>
</comment>
<comment type="catalytic activity">
    <reaction evidence="1">
        <text>ATP + protein L-histidine = ADP + protein N-phospho-L-histidine.</text>
        <dbReference type="EC" id="2.7.13.3"/>
    </reaction>
</comment>
<dbReference type="InterPro" id="IPR004358">
    <property type="entry name" value="Sig_transdc_His_kin-like_C"/>
</dbReference>
<dbReference type="SMART" id="SM00387">
    <property type="entry name" value="HATPase_c"/>
    <property type="match status" value="1"/>
</dbReference>
<feature type="domain" description="Histidine kinase" evidence="18">
    <location>
        <begin position="456"/>
        <end position="677"/>
    </location>
</feature>
<gene>
    <name evidence="22" type="ORF">EDD73_103120</name>
</gene>
<keyword evidence="12" id="KW-1133">Transmembrane helix</keyword>
<evidence type="ECO:0000256" key="17">
    <source>
        <dbReference type="PROSITE-ProRule" id="PRU00169"/>
    </source>
</evidence>
<evidence type="ECO:0000256" key="1">
    <source>
        <dbReference type="ARBA" id="ARBA00000085"/>
    </source>
</evidence>
<dbReference type="GO" id="GO:0016020">
    <property type="term" value="C:membrane"/>
    <property type="evidence" value="ECO:0007669"/>
    <property type="project" value="UniProtKB-SubCell"/>
</dbReference>
<feature type="modified residue" description="4-aspartylphosphate" evidence="17">
    <location>
        <position position="751"/>
    </location>
</feature>
<dbReference type="PROSITE" id="PS50112">
    <property type="entry name" value="PAS"/>
    <property type="match status" value="2"/>
</dbReference>
<evidence type="ECO:0000256" key="5">
    <source>
        <dbReference type="ARBA" id="ARBA00018672"/>
    </source>
</evidence>
<dbReference type="SUPFAM" id="SSF55874">
    <property type="entry name" value="ATPase domain of HSP90 chaperone/DNA topoisomerase II/histidine kinase"/>
    <property type="match status" value="1"/>
</dbReference>
<dbReference type="AlphaFoldDB" id="A0A4R2RZE6"/>
<dbReference type="CDD" id="cd00130">
    <property type="entry name" value="PAS"/>
    <property type="match status" value="3"/>
</dbReference>
<keyword evidence="13" id="KW-0902">Two-component regulatory system</keyword>
<dbReference type="SMART" id="SM00091">
    <property type="entry name" value="PAS"/>
    <property type="match status" value="3"/>
</dbReference>
<evidence type="ECO:0000313" key="22">
    <source>
        <dbReference type="EMBL" id="TCP68489.1"/>
    </source>
</evidence>
<evidence type="ECO:0000256" key="7">
    <source>
        <dbReference type="ARBA" id="ARBA00022679"/>
    </source>
</evidence>
<dbReference type="EC" id="2.7.13.3" evidence="4"/>
<protein>
    <recommendedName>
        <fullName evidence="16">Circadian input-output histidine kinase CikA</fullName>
        <ecNumber evidence="4">2.7.13.3</ecNumber>
    </recommendedName>
    <alternativeName>
        <fullName evidence="5">Stage 0 sporulation protein A homolog</fullName>
    </alternativeName>
</protein>
<feature type="domain" description="Response regulatory" evidence="19">
    <location>
        <begin position="701"/>
        <end position="820"/>
    </location>
</feature>
<sequence length="831" mass="94900">MLTFQDLFDSSPIPMGIIQQGCFQLTSPKAYELTGYTTDELWGMPLEKVLHPDDRPQVLQSAKRRLTGEAVPEAYEFRMITKKGQVKYLLGYFHIVTYRDEKAILAQFVDRTEKKSLEDEIEKNWLIFKNMFQQSPTGIELYDQHGHLVIMNQACCNIFGISDQNDVVGIDLFSLIDLTDEMKDKLQRGEALQLSRTVDFDEIRRSNRYGTTNRGIRFLECRLAPLRAQSEGLLGYLLQIEDVTKRKAAEEQLYQAYSEMEQRVEERTAQLFAMNQQLQAEIQERIAIEESLRISKIYYRGIVDDQPDLIARYKPDGTLVFVNNAHCRFFGKSREELVGTNMYPLMAERHRETVRNIIASFDQDNEVHVMENEITRGDGMERWFHWTNRAIFDADGKVKEIQCVGRDLTERKQAEEKLQLANDGLERRVRERTRQLEKAKLTAEAALRAKSSFLANMSHELKTPLHGIIGMGEYLLEADLGEIEKNCVRSMLNSGHLLSKLINDVLDYSKFETERVQLRQIPFRLDKVLDETTKIIATMAVEKGLEFERSYALPDDPTYVGDPELLQQVLTSLLGNAVKFTDQGWVRLKCFIEAEQNAQTHWRFEVSDTGVGIAEENYDHIFELFVQGDNSLTRRFGGLGLGLALAKRLITLMGGQIGVSSKLGQGSIFWVSIPLLSCMDVTQQEVVPNREVKRGLTSGLPILLVEDSVATQKVIKAQLQKLGITNIDIANNGLEAIKAVAEKEYGLILMDCQMPMLDGYKATQAIRALESQKEGYTTIVAVTAHTTEQAQEMCYQAGMDGYIPKPFNYEVLIKFMNDEPEEHTEYYPQEL</sequence>
<dbReference type="PROSITE" id="PS50109">
    <property type="entry name" value="HIS_KIN"/>
    <property type="match status" value="1"/>
</dbReference>
<evidence type="ECO:0000256" key="14">
    <source>
        <dbReference type="ARBA" id="ARBA00023136"/>
    </source>
</evidence>
<dbReference type="CDD" id="cd00082">
    <property type="entry name" value="HisKA"/>
    <property type="match status" value="1"/>
</dbReference>
<dbReference type="InterPro" id="IPR000014">
    <property type="entry name" value="PAS"/>
</dbReference>
<dbReference type="InterPro" id="IPR001789">
    <property type="entry name" value="Sig_transdc_resp-reg_receiver"/>
</dbReference>
<feature type="domain" description="PAS" evidence="20">
    <location>
        <begin position="295"/>
        <end position="365"/>
    </location>
</feature>
<dbReference type="InterPro" id="IPR003661">
    <property type="entry name" value="HisK_dim/P_dom"/>
</dbReference>
<dbReference type="SMART" id="SM00086">
    <property type="entry name" value="PAC"/>
    <property type="match status" value="3"/>
</dbReference>
<name>A0A4R2RZE6_9FIRM</name>
<comment type="similarity">
    <text evidence="3">In the N-terminal section; belongs to the phytochrome family.</text>
</comment>
<keyword evidence="10" id="KW-0418">Kinase</keyword>
<dbReference type="Pfam" id="PF02518">
    <property type="entry name" value="HATPase_c"/>
    <property type="match status" value="1"/>
</dbReference>
<dbReference type="CDD" id="cd17546">
    <property type="entry name" value="REC_hyHK_CKI1_RcsC-like"/>
    <property type="match status" value="1"/>
</dbReference>
<evidence type="ECO:0000256" key="16">
    <source>
        <dbReference type="ARBA" id="ARBA00074306"/>
    </source>
</evidence>
<dbReference type="NCBIfam" id="TIGR00229">
    <property type="entry name" value="sensory_box"/>
    <property type="match status" value="3"/>
</dbReference>
<evidence type="ECO:0000256" key="13">
    <source>
        <dbReference type="ARBA" id="ARBA00023012"/>
    </source>
</evidence>
<evidence type="ECO:0000256" key="6">
    <source>
        <dbReference type="ARBA" id="ARBA00022553"/>
    </source>
</evidence>
<evidence type="ECO:0000256" key="2">
    <source>
        <dbReference type="ARBA" id="ARBA00004370"/>
    </source>
</evidence>
<evidence type="ECO:0000256" key="15">
    <source>
        <dbReference type="ARBA" id="ARBA00024867"/>
    </source>
</evidence>
<dbReference type="Gene3D" id="3.30.565.10">
    <property type="entry name" value="Histidine kinase-like ATPase, C-terminal domain"/>
    <property type="match status" value="1"/>
</dbReference>
<dbReference type="FunFam" id="1.10.287.130:FF:000004">
    <property type="entry name" value="Ethylene receptor 1"/>
    <property type="match status" value="1"/>
</dbReference>
<evidence type="ECO:0000259" key="21">
    <source>
        <dbReference type="PROSITE" id="PS50113"/>
    </source>
</evidence>
<keyword evidence="7" id="KW-0808">Transferase</keyword>
<accession>A0A4R2RZE6</accession>
<dbReference type="EMBL" id="SLXT01000003">
    <property type="protein sequence ID" value="TCP68489.1"/>
    <property type="molecule type" value="Genomic_DNA"/>
</dbReference>